<dbReference type="Proteomes" id="UP000177279">
    <property type="component" value="Unassembled WGS sequence"/>
</dbReference>
<evidence type="ECO:0000313" key="2">
    <source>
        <dbReference type="EMBL" id="OHA96894.1"/>
    </source>
</evidence>
<dbReference type="Pfam" id="PF18734">
    <property type="entry name" value="HEPN_AbiU2"/>
    <property type="match status" value="1"/>
</dbReference>
<dbReference type="EMBL" id="MHVS01000003">
    <property type="protein sequence ID" value="OHA96894.1"/>
    <property type="molecule type" value="Genomic_DNA"/>
</dbReference>
<proteinExistence type="predicted"/>
<accession>A0A1G2THV2</accession>
<gene>
    <name evidence="2" type="ORF">A3D49_02190</name>
</gene>
<protein>
    <recommendedName>
        <fullName evidence="1">HEPN AbiU2-like domain-containing protein</fullName>
    </recommendedName>
</protein>
<name>A0A1G2THV2_9BACT</name>
<comment type="caution">
    <text evidence="2">The sequence shown here is derived from an EMBL/GenBank/DDBJ whole genome shotgun (WGS) entry which is preliminary data.</text>
</comment>
<evidence type="ECO:0000259" key="1">
    <source>
        <dbReference type="Pfam" id="PF18734"/>
    </source>
</evidence>
<reference evidence="2 3" key="1">
    <citation type="journal article" date="2016" name="Nat. Commun.">
        <title>Thousands of microbial genomes shed light on interconnected biogeochemical processes in an aquifer system.</title>
        <authorList>
            <person name="Anantharaman K."/>
            <person name="Brown C.T."/>
            <person name="Hug L.A."/>
            <person name="Sharon I."/>
            <person name="Castelle C.J."/>
            <person name="Probst A.J."/>
            <person name="Thomas B.C."/>
            <person name="Singh A."/>
            <person name="Wilkins M.J."/>
            <person name="Karaoz U."/>
            <person name="Brodie E.L."/>
            <person name="Williams K.H."/>
            <person name="Hubbard S.S."/>
            <person name="Banfield J.F."/>
        </authorList>
    </citation>
    <scope>NUCLEOTIDE SEQUENCE [LARGE SCALE GENOMIC DNA]</scope>
</reference>
<sequence>MDKAEYKDRFDKLYSNLLGACATFYVWKGLQEKSYETTYSRAIYFWSATLLALQNEWLLSLAKCFEESSFSKNNKVISVYALIKHHPDFARAKKLDDFLNKHKKVIGPISRLRDNQLAHLNAKHLKNPAKLLKKFPIDYGEVEDLLNDFPNLISLLNPEPGIGYGLDNYIKVPVYEAKHVMTQIQYFNQLEKEHLDRFVTGEIDDPNFPPIKNNTRHLPS</sequence>
<evidence type="ECO:0000313" key="3">
    <source>
        <dbReference type="Proteomes" id="UP000177279"/>
    </source>
</evidence>
<dbReference type="AlphaFoldDB" id="A0A1G2THV2"/>
<dbReference type="InterPro" id="IPR040704">
    <property type="entry name" value="HEPN_AbiU2"/>
</dbReference>
<organism evidence="2 3">
    <name type="scientific">Candidatus Zambryskibacteria bacterium RIFCSPHIGHO2_02_FULL_43_37</name>
    <dbReference type="NCBI Taxonomy" id="1802749"/>
    <lineage>
        <taxon>Bacteria</taxon>
        <taxon>Candidatus Zambryskiibacteriota</taxon>
    </lineage>
</organism>
<feature type="domain" description="HEPN AbiU2-like" evidence="1">
    <location>
        <begin position="4"/>
        <end position="157"/>
    </location>
</feature>